<evidence type="ECO:0000313" key="1">
    <source>
        <dbReference type="EMBL" id="KAF0302272.1"/>
    </source>
</evidence>
<dbReference type="AlphaFoldDB" id="A0A6A4WHN9"/>
<reference evidence="1 2" key="1">
    <citation type="submission" date="2019-07" db="EMBL/GenBank/DDBJ databases">
        <title>Draft genome assembly of a fouling barnacle, Amphibalanus amphitrite (Darwin, 1854): The first reference genome for Thecostraca.</title>
        <authorList>
            <person name="Kim W."/>
        </authorList>
    </citation>
    <scope>NUCLEOTIDE SEQUENCE [LARGE SCALE GENOMIC DNA]</scope>
    <source>
        <strain evidence="1">SNU_AA5</strain>
        <tissue evidence="1">Soma without cirri and trophi</tissue>
    </source>
</reference>
<comment type="caution">
    <text evidence="1">The sequence shown here is derived from an EMBL/GenBank/DDBJ whole genome shotgun (WGS) entry which is preliminary data.</text>
</comment>
<dbReference type="EMBL" id="VIIS01001075">
    <property type="protein sequence ID" value="KAF0302272.1"/>
    <property type="molecule type" value="Genomic_DNA"/>
</dbReference>
<dbReference type="Proteomes" id="UP000440578">
    <property type="component" value="Unassembled WGS sequence"/>
</dbReference>
<proteinExistence type="predicted"/>
<name>A0A6A4WHN9_AMPAM</name>
<evidence type="ECO:0008006" key="3">
    <source>
        <dbReference type="Google" id="ProtNLM"/>
    </source>
</evidence>
<keyword evidence="2" id="KW-1185">Reference proteome</keyword>
<organism evidence="1 2">
    <name type="scientific">Amphibalanus amphitrite</name>
    <name type="common">Striped barnacle</name>
    <name type="synonym">Balanus amphitrite</name>
    <dbReference type="NCBI Taxonomy" id="1232801"/>
    <lineage>
        <taxon>Eukaryota</taxon>
        <taxon>Metazoa</taxon>
        <taxon>Ecdysozoa</taxon>
        <taxon>Arthropoda</taxon>
        <taxon>Crustacea</taxon>
        <taxon>Multicrustacea</taxon>
        <taxon>Cirripedia</taxon>
        <taxon>Thoracica</taxon>
        <taxon>Thoracicalcarea</taxon>
        <taxon>Balanomorpha</taxon>
        <taxon>Balanoidea</taxon>
        <taxon>Balanidae</taxon>
        <taxon>Amphibalaninae</taxon>
        <taxon>Amphibalanus</taxon>
    </lineage>
</organism>
<dbReference type="InterPro" id="IPR036397">
    <property type="entry name" value="RNaseH_sf"/>
</dbReference>
<gene>
    <name evidence="1" type="ORF">FJT64_025624</name>
</gene>
<evidence type="ECO:0000313" key="2">
    <source>
        <dbReference type="Proteomes" id="UP000440578"/>
    </source>
</evidence>
<dbReference type="Gene3D" id="3.30.420.10">
    <property type="entry name" value="Ribonuclease H-like superfamily/Ribonuclease H"/>
    <property type="match status" value="1"/>
</dbReference>
<dbReference type="GO" id="GO:0003676">
    <property type="term" value="F:nucleic acid binding"/>
    <property type="evidence" value="ECO:0007669"/>
    <property type="project" value="InterPro"/>
</dbReference>
<sequence>MGEEEFAGVEILRLAPYSAPLNPIEHIWSSVKATIKQEMSASFYEMLNTPPDLTQTEHRLRFLERKIDVAMAAVTPRACLRACNHVQRHFPRCLAMDDLPVGE</sequence>
<protein>
    <recommendedName>
        <fullName evidence="3">Tc1-like transposase DDE domain-containing protein</fullName>
    </recommendedName>
</protein>
<accession>A0A6A4WHN9</accession>